<gene>
    <name evidence="6" type="ORF">NG895_08965</name>
</gene>
<dbReference type="InterPro" id="IPR006710">
    <property type="entry name" value="Glyco_hydro_43"/>
</dbReference>
<organism evidence="6 7">
    <name type="scientific">Aeoliella straminimaris</name>
    <dbReference type="NCBI Taxonomy" id="2954799"/>
    <lineage>
        <taxon>Bacteria</taxon>
        <taxon>Pseudomonadati</taxon>
        <taxon>Planctomycetota</taxon>
        <taxon>Planctomycetia</taxon>
        <taxon>Pirellulales</taxon>
        <taxon>Lacipirellulaceae</taxon>
        <taxon>Aeoliella</taxon>
    </lineage>
</organism>
<dbReference type="RefSeq" id="WP_252852143.1">
    <property type="nucleotide sequence ID" value="NZ_JAMXLR010000029.1"/>
</dbReference>
<proteinExistence type="inferred from homology"/>
<evidence type="ECO:0000256" key="4">
    <source>
        <dbReference type="SAM" id="SignalP"/>
    </source>
</evidence>
<evidence type="ECO:0000256" key="1">
    <source>
        <dbReference type="ARBA" id="ARBA00009865"/>
    </source>
</evidence>
<protein>
    <submittedName>
        <fullName evidence="6">Family 43 glycosylhydrolase</fullName>
    </submittedName>
</protein>
<feature type="signal peptide" evidence="4">
    <location>
        <begin position="1"/>
        <end position="23"/>
    </location>
</feature>
<dbReference type="Pfam" id="PF00754">
    <property type="entry name" value="F5_F8_type_C"/>
    <property type="match status" value="1"/>
</dbReference>
<dbReference type="InterPro" id="IPR008979">
    <property type="entry name" value="Galactose-bd-like_sf"/>
</dbReference>
<dbReference type="AlphaFoldDB" id="A0A9X2JGY1"/>
<dbReference type="InterPro" id="IPR023296">
    <property type="entry name" value="Glyco_hydro_beta-prop_sf"/>
</dbReference>
<dbReference type="Gene3D" id="3.40.50.1820">
    <property type="entry name" value="alpha/beta hydrolase"/>
    <property type="match status" value="1"/>
</dbReference>
<comment type="caution">
    <text evidence="6">The sequence shown here is derived from an EMBL/GenBank/DDBJ whole genome shotgun (WGS) entry which is preliminary data.</text>
</comment>
<evidence type="ECO:0000313" key="7">
    <source>
        <dbReference type="Proteomes" id="UP001155241"/>
    </source>
</evidence>
<evidence type="ECO:0000259" key="5">
    <source>
        <dbReference type="PROSITE" id="PS50022"/>
    </source>
</evidence>
<dbReference type="PANTHER" id="PTHR22925:SF3">
    <property type="entry name" value="GLYCOSYL HYDROLASE FAMILY PROTEIN 43"/>
    <property type="match status" value="1"/>
</dbReference>
<keyword evidence="3" id="KW-0326">Glycosidase</keyword>
<dbReference type="EMBL" id="JAMXLR010000029">
    <property type="protein sequence ID" value="MCO6044038.1"/>
    <property type="molecule type" value="Genomic_DNA"/>
</dbReference>
<dbReference type="PROSITE" id="PS50022">
    <property type="entry name" value="FA58C_3"/>
    <property type="match status" value="1"/>
</dbReference>
<dbReference type="SUPFAM" id="SSF75005">
    <property type="entry name" value="Arabinanase/levansucrase/invertase"/>
    <property type="match status" value="1"/>
</dbReference>
<evidence type="ECO:0000256" key="3">
    <source>
        <dbReference type="ARBA" id="ARBA00023295"/>
    </source>
</evidence>
<dbReference type="Pfam" id="PF12740">
    <property type="entry name" value="PETase"/>
    <property type="match status" value="1"/>
</dbReference>
<keyword evidence="4" id="KW-0732">Signal</keyword>
<accession>A0A9X2JGY1</accession>
<reference evidence="6" key="1">
    <citation type="submission" date="2022-06" db="EMBL/GenBank/DDBJ databases">
        <title>Aeoliella straminimaris, a novel planctomycete from sediments.</title>
        <authorList>
            <person name="Vitorino I.R."/>
            <person name="Lage O.M."/>
        </authorList>
    </citation>
    <scope>NUCLEOTIDE SEQUENCE</scope>
    <source>
        <strain evidence="6">ICT_H6.2</strain>
    </source>
</reference>
<name>A0A9X2JGY1_9BACT</name>
<dbReference type="Proteomes" id="UP001155241">
    <property type="component" value="Unassembled WGS sequence"/>
</dbReference>
<keyword evidence="2" id="KW-0378">Hydrolase</keyword>
<feature type="domain" description="F5/8 type C" evidence="5">
    <location>
        <begin position="625"/>
        <end position="745"/>
    </location>
</feature>
<dbReference type="SUPFAM" id="SSF53474">
    <property type="entry name" value="alpha/beta-Hydrolases"/>
    <property type="match status" value="1"/>
</dbReference>
<dbReference type="GO" id="GO:0004553">
    <property type="term" value="F:hydrolase activity, hydrolyzing O-glycosyl compounds"/>
    <property type="evidence" value="ECO:0007669"/>
    <property type="project" value="InterPro"/>
</dbReference>
<keyword evidence="7" id="KW-1185">Reference proteome</keyword>
<evidence type="ECO:0000313" key="6">
    <source>
        <dbReference type="EMBL" id="MCO6044038.1"/>
    </source>
</evidence>
<dbReference type="InterPro" id="IPR041127">
    <property type="entry name" value="PET_hydrolase/cutinase-like"/>
</dbReference>
<evidence type="ECO:0000256" key="2">
    <source>
        <dbReference type="ARBA" id="ARBA00022801"/>
    </source>
</evidence>
<sequence length="781" mass="86520">MKSTVRILVAVLLFLTTSVISQAQVTREKVVDGGGSGPYKAIAAAEKTLPTHTVYRPRDLDAAFRQEGKLPIIVFANGGCSDSSITHEKVLSEIASHGYVVIAIGALKMTSGERRGGRTEATMLTDAIDWIAAQNSDESSSYHERVDLSKIASGGQSCGGAQILAVAADSRIKTYMMFNSGMGEMSMAGASKESLSDLHGPIVYIVGGPSDVATSNAEKDYQNIADVPVAFANLLEGGHMGTFAEEHGGSFSRIALAWLDWQLKGQDQNAAIFLADEPPEGFPGWTRKAKNFKVSLQEDGDSDEITVPQETAYHEGDSDARNLEMATPAGFQTIHNDFYWTDQNGDRILTRSGCLCRFDKLYYWYGGNQRGFREQYCYTSPDLVNWTNHGVVLRHDVDANRIDVLRNPRTGQYVMFMKYDGNGAHFSIATADTPEGPFTFQEQTLVDEALMGDMSVFQDDDGKAYLCYVSWAVGTNAQHGIYLLSPDYLKLEKRIHLWDIGSREAPHIFKRNGIYYYGTSLTDWIASSGTKYYKATDIVGPWSPAEPLETPGSENSWDTQVDFVFPIKGTKGTVYMFAGDRWTKDLPTGRNGDYVWLPMEFDGDKPIVNYYQDWDIDLRKGTWRPFDPERNLALGKTATASSESGDHTAQSVLQSTSWRDYNQSYWQSDVDDNQWIRVDLGAPMEMDRVILKWNVNAAKDFKIQTSTDGQNWSDVYSTTQGSSGTVTDVSFDQKTARYVQMVATAPAPVRSRGRGFGRRGRGAATPAPSGYSLFQFMVLND</sequence>
<dbReference type="InterPro" id="IPR029058">
    <property type="entry name" value="AB_hydrolase_fold"/>
</dbReference>
<dbReference type="InterPro" id="IPR000421">
    <property type="entry name" value="FA58C"/>
</dbReference>
<comment type="similarity">
    <text evidence="1">Belongs to the glycosyl hydrolase 43 family.</text>
</comment>
<dbReference type="GO" id="GO:0005975">
    <property type="term" value="P:carbohydrate metabolic process"/>
    <property type="evidence" value="ECO:0007669"/>
    <property type="project" value="InterPro"/>
</dbReference>
<dbReference type="Gene3D" id="2.60.120.260">
    <property type="entry name" value="Galactose-binding domain-like"/>
    <property type="match status" value="1"/>
</dbReference>
<feature type="chain" id="PRO_5040975140" evidence="4">
    <location>
        <begin position="24"/>
        <end position="781"/>
    </location>
</feature>
<dbReference type="Pfam" id="PF04616">
    <property type="entry name" value="Glyco_hydro_43"/>
    <property type="match status" value="1"/>
</dbReference>
<dbReference type="Gene3D" id="2.115.10.20">
    <property type="entry name" value="Glycosyl hydrolase domain, family 43"/>
    <property type="match status" value="1"/>
</dbReference>
<dbReference type="PANTHER" id="PTHR22925">
    <property type="entry name" value="GLYCOSYL HYDROLASE 43 FAMILY MEMBER"/>
    <property type="match status" value="1"/>
</dbReference>
<dbReference type="SUPFAM" id="SSF49785">
    <property type="entry name" value="Galactose-binding domain-like"/>
    <property type="match status" value="1"/>
</dbReference>